<feature type="transmembrane region" description="Helical" evidence="1">
    <location>
        <begin position="589"/>
        <end position="609"/>
    </location>
</feature>
<feature type="transmembrane region" description="Helical" evidence="1">
    <location>
        <begin position="350"/>
        <end position="370"/>
    </location>
</feature>
<dbReference type="Proteomes" id="UP000177354">
    <property type="component" value="Unassembled WGS sequence"/>
</dbReference>
<evidence type="ECO:0000313" key="2">
    <source>
        <dbReference type="EMBL" id="OGG08413.1"/>
    </source>
</evidence>
<feature type="transmembrane region" description="Helical" evidence="1">
    <location>
        <begin position="303"/>
        <end position="321"/>
    </location>
</feature>
<protein>
    <submittedName>
        <fullName evidence="2">Uncharacterized protein</fullName>
    </submittedName>
</protein>
<keyword evidence="1" id="KW-0472">Membrane</keyword>
<gene>
    <name evidence="2" type="ORF">A2777_03105</name>
</gene>
<comment type="caution">
    <text evidence="2">The sequence shown here is derived from an EMBL/GenBank/DDBJ whole genome shotgun (WGS) entry which is preliminary data.</text>
</comment>
<dbReference type="EMBL" id="MFJF01000001">
    <property type="protein sequence ID" value="OGG08413.1"/>
    <property type="molecule type" value="Genomic_DNA"/>
</dbReference>
<evidence type="ECO:0000313" key="3">
    <source>
        <dbReference type="Proteomes" id="UP000177354"/>
    </source>
</evidence>
<name>A0A1F5Z7P6_9BACT</name>
<organism evidence="2 3">
    <name type="scientific">Candidatus Gottesmanbacteria bacterium RIFCSPHIGHO2_01_FULL_40_15</name>
    <dbReference type="NCBI Taxonomy" id="1798376"/>
    <lineage>
        <taxon>Bacteria</taxon>
        <taxon>Candidatus Gottesmaniibacteriota</taxon>
    </lineage>
</organism>
<accession>A0A1F5Z7P6</accession>
<reference evidence="2 3" key="1">
    <citation type="journal article" date="2016" name="Nat. Commun.">
        <title>Thousands of microbial genomes shed light on interconnected biogeochemical processes in an aquifer system.</title>
        <authorList>
            <person name="Anantharaman K."/>
            <person name="Brown C.T."/>
            <person name="Hug L.A."/>
            <person name="Sharon I."/>
            <person name="Castelle C.J."/>
            <person name="Probst A.J."/>
            <person name="Thomas B.C."/>
            <person name="Singh A."/>
            <person name="Wilkins M.J."/>
            <person name="Karaoz U."/>
            <person name="Brodie E.L."/>
            <person name="Williams K.H."/>
            <person name="Hubbard S.S."/>
            <person name="Banfield J.F."/>
        </authorList>
    </citation>
    <scope>NUCLEOTIDE SEQUENCE [LARGE SCALE GENOMIC DNA]</scope>
</reference>
<keyword evidence="1" id="KW-1133">Transmembrane helix</keyword>
<dbReference type="AlphaFoldDB" id="A0A1F5Z7P6"/>
<evidence type="ECO:0000256" key="1">
    <source>
        <dbReference type="SAM" id="Phobius"/>
    </source>
</evidence>
<keyword evidence="1" id="KW-0812">Transmembrane</keyword>
<proteinExistence type="predicted"/>
<sequence length="662" mass="74913">MLKHLFYCLLLQLFLIILFSVFPRVRSEVSAQSLSLTVEPPVTEIMIKPGRFVSQKYTLKNQGEDTLMSVVLSGFNENGLADINSHDMVIDWINPVSAKLSSDITPDTRDLKIISPVVSRDLSTVLLIDPFLLPKNGRLDLILNISPAKSTKEQDYYMALVFSSNPKFPARENRSQFNQSLAGLLLVTVTESGLKKIVEIPEFNLPVIHDSFSPLEVDIQVKNSGQTYFRPNGNLVVIGPVGQAKFPLIPRVHLVGQSRPLLLEGMSENKISGFFLGKYQVRLDFVLDEGKIKIIREKTLFALPWKLATLIISTVLLITLMNKLKSRYKSSDLKHSKKVQTKKTRRKHTLSLLLLLELLPALFLNCQLFFPRSVFSANNPSSNIPVKAKLGFRSYVRIYGYTSPYTIVKAEAPRTYGTAVSDNNGFFFLDNLAVPDRVNEICLESLDAENRSGFPVCLPVPQGKIKKNLGPVFLPPTLSLSHNLFYVGQQAFASGRTLPYQTVKIALFEAKSDRSRLSNFTIGQVFAYKLPVLTTVSDYEGRFNFTLPTGKVSAFRLYAAGDYKDNPIPKSQTIYFYINPLSHFYFQRLLPLILWTITSGAICVALYLYDKKTGTISSLLKEINYFLSDFIDRKYAPFGVKLRLKRKRLWYNLRALLKLRQK</sequence>